<dbReference type="InterPro" id="IPR029063">
    <property type="entry name" value="SAM-dependent_MTases_sf"/>
</dbReference>
<protein>
    <recommendedName>
        <fullName evidence="4">Juvenile hormone acid methyltransferase</fullName>
    </recommendedName>
</protein>
<dbReference type="AlphaFoldDB" id="A0AAQ4FEG1"/>
<keyword evidence="3" id="KW-1185">Reference proteome</keyword>
<dbReference type="CDD" id="cd02440">
    <property type="entry name" value="AdoMet_MTases"/>
    <property type="match status" value="1"/>
</dbReference>
<dbReference type="EMBL" id="JARKHS020003799">
    <property type="protein sequence ID" value="KAK8785203.1"/>
    <property type="molecule type" value="Genomic_DNA"/>
</dbReference>
<comment type="caution">
    <text evidence="2">The sequence shown here is derived from an EMBL/GenBank/DDBJ whole genome shotgun (WGS) entry which is preliminary data.</text>
</comment>
<dbReference type="Gene3D" id="3.40.50.150">
    <property type="entry name" value="Vaccinia Virus protein VP39"/>
    <property type="match status" value="1"/>
</dbReference>
<dbReference type="Proteomes" id="UP001321473">
    <property type="component" value="Unassembled WGS sequence"/>
</dbReference>
<evidence type="ECO:0000313" key="2">
    <source>
        <dbReference type="EMBL" id="KAK8785203.1"/>
    </source>
</evidence>
<name>A0AAQ4FEG1_AMBAM</name>
<accession>A0AAQ4FEG1</accession>
<gene>
    <name evidence="2" type="ORF">V5799_008429</name>
</gene>
<feature type="compositionally biased region" description="Acidic residues" evidence="1">
    <location>
        <begin position="54"/>
        <end position="64"/>
    </location>
</feature>
<evidence type="ECO:0008006" key="4">
    <source>
        <dbReference type="Google" id="ProtNLM"/>
    </source>
</evidence>
<sequence>MTPKNGSDDSAPKQLLWNAIPTVFPLPLKTPEGNEPKAVTLSSVSRKRSRPSFEEAESSGEESITDVNPAEKINVENYEMAALPTFGSAALFASLTECKGSSVYVVNRRATGGARMDRVASFPLPLKYIQQEYTHYASGMEWIAQEQVLELGCGPGLISRQVLQPLCEAHFARLLAVDRASEAILYAQQHRHHRDITYRHVPALCTSAPVELRGAFSKLFYYGGVMPCSEGSGLHQASLLLDVRGCCVLLLPVRCCLYDVLEQLSGNPRWKAYMRDAVHLVPPQHHWQEPKEAFQKQAQQAGMEVNSVKLDTTDVVFSSSSHFQEFLSWAMPFVARIPKESRQVFLDEALALSFEQGVQMTPGGQLQLSVTFLSALSTKMRNNGLSH</sequence>
<proteinExistence type="predicted"/>
<feature type="region of interest" description="Disordered" evidence="1">
    <location>
        <begin position="26"/>
        <end position="65"/>
    </location>
</feature>
<evidence type="ECO:0000256" key="1">
    <source>
        <dbReference type="SAM" id="MobiDB-lite"/>
    </source>
</evidence>
<evidence type="ECO:0000313" key="3">
    <source>
        <dbReference type="Proteomes" id="UP001321473"/>
    </source>
</evidence>
<organism evidence="2 3">
    <name type="scientific">Amblyomma americanum</name>
    <name type="common">Lone star tick</name>
    <dbReference type="NCBI Taxonomy" id="6943"/>
    <lineage>
        <taxon>Eukaryota</taxon>
        <taxon>Metazoa</taxon>
        <taxon>Ecdysozoa</taxon>
        <taxon>Arthropoda</taxon>
        <taxon>Chelicerata</taxon>
        <taxon>Arachnida</taxon>
        <taxon>Acari</taxon>
        <taxon>Parasitiformes</taxon>
        <taxon>Ixodida</taxon>
        <taxon>Ixodoidea</taxon>
        <taxon>Ixodidae</taxon>
        <taxon>Amblyomminae</taxon>
        <taxon>Amblyomma</taxon>
    </lineage>
</organism>
<dbReference type="SUPFAM" id="SSF53335">
    <property type="entry name" value="S-adenosyl-L-methionine-dependent methyltransferases"/>
    <property type="match status" value="1"/>
</dbReference>
<reference evidence="2 3" key="1">
    <citation type="journal article" date="2023" name="Arcadia Sci">
        <title>De novo assembly of a long-read Amblyomma americanum tick genome.</title>
        <authorList>
            <person name="Chou S."/>
            <person name="Poskanzer K.E."/>
            <person name="Rollins M."/>
            <person name="Thuy-Boun P.S."/>
        </authorList>
    </citation>
    <scope>NUCLEOTIDE SEQUENCE [LARGE SCALE GENOMIC DNA]</scope>
    <source>
        <strain evidence="2">F_SG_1</strain>
        <tissue evidence="2">Salivary glands</tissue>
    </source>
</reference>